<dbReference type="Proteomes" id="UP000799764">
    <property type="component" value="Unassembled WGS sequence"/>
</dbReference>
<sequence>MDVNIGNIADSFRGLGLAGGTAQPHEQQPLASTPVHPASLHDATQRLIKHADFIAKRVESVKLLAGDATSKRSLSVAEICSLRGGIKTLRTAASNLQCAIDALEEATECSVVKRLTSLGDQNALFCWGNSPVPKLLTHFDKDIRKIARKFLDDASKQDLLWKTAEECYKQAIFGTLHPDNYFVPLEETYLESPYDPDFESEEYYEHENRLDVDLGYAESDRQRILRNIEARDKRKENWTAFWVSVLNSAPFGPTLFYPPASHHLRNLKLREVPRYLFRTFETTAVDTNEEGVIASTASRRRNGEKARVDVLTMDMGEVTELLDGHLNTAPFDEVPSDDFTSWTSSLLYAIQYAIWKCRPNQYSGNPNNVKICAVDTSDFPRGQFAQDICLLNAYYGTAQTISDSAKRFFNLRLQREDYYNGEYLSQGAVNIAGRSSVVSLSDLITARLYSLYSEFADPEGSKQWTNRAKELHKEWSKERSTTDQEIDLALGIARRCFPQIAPVDMANILLAFKKRKYPDSESMDSLLKFRRPPAWADKPVEVRRFWIATEAARSCEEKASRTLRSYPRPTFASVLREIFE</sequence>
<reference evidence="2" key="1">
    <citation type="journal article" date="2020" name="Stud. Mycol.">
        <title>101 Dothideomycetes genomes: a test case for predicting lifestyles and emergence of pathogens.</title>
        <authorList>
            <person name="Haridas S."/>
            <person name="Albert R."/>
            <person name="Binder M."/>
            <person name="Bloem J."/>
            <person name="Labutti K."/>
            <person name="Salamov A."/>
            <person name="Andreopoulos B."/>
            <person name="Baker S."/>
            <person name="Barry K."/>
            <person name="Bills G."/>
            <person name="Bluhm B."/>
            <person name="Cannon C."/>
            <person name="Castanera R."/>
            <person name="Culley D."/>
            <person name="Daum C."/>
            <person name="Ezra D."/>
            <person name="Gonzalez J."/>
            <person name="Henrissat B."/>
            <person name="Kuo A."/>
            <person name="Liang C."/>
            <person name="Lipzen A."/>
            <person name="Lutzoni F."/>
            <person name="Magnuson J."/>
            <person name="Mondo S."/>
            <person name="Nolan M."/>
            <person name="Ohm R."/>
            <person name="Pangilinan J."/>
            <person name="Park H.-J."/>
            <person name="Ramirez L."/>
            <person name="Alfaro M."/>
            <person name="Sun H."/>
            <person name="Tritt A."/>
            <person name="Yoshinaga Y."/>
            <person name="Zwiers L.-H."/>
            <person name="Turgeon B."/>
            <person name="Goodwin S."/>
            <person name="Spatafora J."/>
            <person name="Crous P."/>
            <person name="Grigoriev I."/>
        </authorList>
    </citation>
    <scope>NUCLEOTIDE SEQUENCE</scope>
    <source>
        <strain evidence="2">CBS 690.94</strain>
    </source>
</reference>
<proteinExistence type="predicted"/>
<protein>
    <recommendedName>
        <fullName evidence="1">DUF7587 domain-containing protein</fullName>
    </recommendedName>
</protein>
<evidence type="ECO:0000313" key="3">
    <source>
        <dbReference type="Proteomes" id="UP000799764"/>
    </source>
</evidence>
<feature type="domain" description="DUF7587" evidence="1">
    <location>
        <begin position="272"/>
        <end position="384"/>
    </location>
</feature>
<evidence type="ECO:0000259" key="1">
    <source>
        <dbReference type="Pfam" id="PF24494"/>
    </source>
</evidence>
<dbReference type="AlphaFoldDB" id="A0A9P4P6D0"/>
<gene>
    <name evidence="2" type="ORF">P171DRAFT_422826</name>
</gene>
<accession>A0A9P4P6D0</accession>
<dbReference type="InterPro" id="IPR056009">
    <property type="entry name" value="DUF7587"/>
</dbReference>
<dbReference type="OrthoDB" id="4152607at2759"/>
<name>A0A9P4P6D0_9PLEO</name>
<keyword evidence="3" id="KW-1185">Reference proteome</keyword>
<dbReference type="Pfam" id="PF24494">
    <property type="entry name" value="DUF7587"/>
    <property type="match status" value="1"/>
</dbReference>
<evidence type="ECO:0000313" key="2">
    <source>
        <dbReference type="EMBL" id="KAF2439209.1"/>
    </source>
</evidence>
<comment type="caution">
    <text evidence="2">The sequence shown here is derived from an EMBL/GenBank/DDBJ whole genome shotgun (WGS) entry which is preliminary data.</text>
</comment>
<organism evidence="2 3">
    <name type="scientific">Karstenula rhodostoma CBS 690.94</name>
    <dbReference type="NCBI Taxonomy" id="1392251"/>
    <lineage>
        <taxon>Eukaryota</taxon>
        <taxon>Fungi</taxon>
        <taxon>Dikarya</taxon>
        <taxon>Ascomycota</taxon>
        <taxon>Pezizomycotina</taxon>
        <taxon>Dothideomycetes</taxon>
        <taxon>Pleosporomycetidae</taxon>
        <taxon>Pleosporales</taxon>
        <taxon>Massarineae</taxon>
        <taxon>Didymosphaeriaceae</taxon>
        <taxon>Karstenula</taxon>
    </lineage>
</organism>
<dbReference type="EMBL" id="MU001510">
    <property type="protein sequence ID" value="KAF2439209.1"/>
    <property type="molecule type" value="Genomic_DNA"/>
</dbReference>